<dbReference type="InterPro" id="IPR036291">
    <property type="entry name" value="NAD(P)-bd_dom_sf"/>
</dbReference>
<evidence type="ECO:0000256" key="1">
    <source>
        <dbReference type="ARBA" id="ARBA00006484"/>
    </source>
</evidence>
<protein>
    <submittedName>
        <fullName evidence="4">SDR family oxidoreductase</fullName>
    </submittedName>
</protein>
<gene>
    <name evidence="4" type="ORF">ORD21_13080</name>
</gene>
<keyword evidence="5" id="KW-1185">Reference proteome</keyword>
<reference evidence="4 5" key="1">
    <citation type="submission" date="2022-11" db="EMBL/GenBank/DDBJ databases">
        <title>Deinococcus ZS9-10, Low Temperature and Draught-tolerating, UV-resistant Bacteria from Continental Antarctica.</title>
        <authorList>
            <person name="Cheng L."/>
        </authorList>
    </citation>
    <scope>NUCLEOTIDE SEQUENCE [LARGE SCALE GENOMIC DNA]</scope>
    <source>
        <strain evidence="4 5">ZS9-10</strain>
    </source>
</reference>
<evidence type="ECO:0000313" key="5">
    <source>
        <dbReference type="Proteomes" id="UP001276150"/>
    </source>
</evidence>
<dbReference type="SUPFAM" id="SSF51735">
    <property type="entry name" value="NAD(P)-binding Rossmann-fold domains"/>
    <property type="match status" value="1"/>
</dbReference>
<dbReference type="PANTHER" id="PTHR44252:SF3">
    <property type="entry name" value="D-ERYTHRULOSE REDUCTASE-RELATED"/>
    <property type="match status" value="1"/>
</dbReference>
<accession>A0ABU4DSW5</accession>
<dbReference type="RefSeq" id="WP_317640866.1">
    <property type="nucleotide sequence ID" value="NZ_JAPMIV010000028.1"/>
</dbReference>
<dbReference type="InterPro" id="IPR020904">
    <property type="entry name" value="Sc_DH/Rdtase_CS"/>
</dbReference>
<evidence type="ECO:0000256" key="3">
    <source>
        <dbReference type="ARBA" id="ARBA00022857"/>
    </source>
</evidence>
<sequence length="109" mass="11410">MPTPPAFLDTMPEAFDQTEAVNVRAALIVGQVVARRLIERGTAGAIVNVSSQSSSVGLPNHAAYCASKGALDQLTRVMAMELGPYGIRVNAVNPTVTLTRMGLVAWGDG</sequence>
<comment type="similarity">
    <text evidence="1">Belongs to the short-chain dehydrogenases/reductases (SDR) family.</text>
</comment>
<organism evidence="4 5">
    <name type="scientific">Deinococcus arenicola</name>
    <dbReference type="NCBI Taxonomy" id="2994950"/>
    <lineage>
        <taxon>Bacteria</taxon>
        <taxon>Thermotogati</taxon>
        <taxon>Deinococcota</taxon>
        <taxon>Deinococci</taxon>
        <taxon>Deinococcales</taxon>
        <taxon>Deinococcaceae</taxon>
        <taxon>Deinococcus</taxon>
    </lineage>
</organism>
<dbReference type="PRINTS" id="PR00081">
    <property type="entry name" value="GDHRDH"/>
</dbReference>
<dbReference type="Proteomes" id="UP001276150">
    <property type="component" value="Unassembled WGS sequence"/>
</dbReference>
<comment type="subunit">
    <text evidence="2">Homotetramer.</text>
</comment>
<dbReference type="PRINTS" id="PR00080">
    <property type="entry name" value="SDRFAMILY"/>
</dbReference>
<proteinExistence type="inferred from homology"/>
<dbReference type="InterPro" id="IPR002347">
    <property type="entry name" value="SDR_fam"/>
</dbReference>
<dbReference type="PANTHER" id="PTHR44252">
    <property type="entry name" value="D-ERYTHRULOSE REDUCTASE"/>
    <property type="match status" value="1"/>
</dbReference>
<dbReference type="InterPro" id="IPR051737">
    <property type="entry name" value="L-xylulose/Carbonyl_redctase"/>
</dbReference>
<dbReference type="Gene3D" id="3.40.50.720">
    <property type="entry name" value="NAD(P)-binding Rossmann-like Domain"/>
    <property type="match status" value="1"/>
</dbReference>
<name>A0ABU4DSW5_9DEIO</name>
<dbReference type="PROSITE" id="PS00061">
    <property type="entry name" value="ADH_SHORT"/>
    <property type="match status" value="1"/>
</dbReference>
<dbReference type="EMBL" id="JAPMIV010000028">
    <property type="protein sequence ID" value="MDV6375527.1"/>
    <property type="molecule type" value="Genomic_DNA"/>
</dbReference>
<evidence type="ECO:0000256" key="2">
    <source>
        <dbReference type="ARBA" id="ARBA00011881"/>
    </source>
</evidence>
<comment type="caution">
    <text evidence="4">The sequence shown here is derived from an EMBL/GenBank/DDBJ whole genome shotgun (WGS) entry which is preliminary data.</text>
</comment>
<keyword evidence="3" id="KW-0521">NADP</keyword>
<evidence type="ECO:0000313" key="4">
    <source>
        <dbReference type="EMBL" id="MDV6375527.1"/>
    </source>
</evidence>
<dbReference type="Pfam" id="PF00106">
    <property type="entry name" value="adh_short"/>
    <property type="match status" value="1"/>
</dbReference>